<comment type="caution">
    <text evidence="3">The sequence shown here is derived from an EMBL/GenBank/DDBJ whole genome shotgun (WGS) entry which is preliminary data.</text>
</comment>
<name>A0A553P1A0_TIGCA</name>
<feature type="signal peptide" evidence="2">
    <location>
        <begin position="1"/>
        <end position="21"/>
    </location>
</feature>
<protein>
    <submittedName>
        <fullName evidence="3">Uncharacterized protein</fullName>
    </submittedName>
</protein>
<dbReference type="EMBL" id="VCGU01000008">
    <property type="protein sequence ID" value="TRY71465.1"/>
    <property type="molecule type" value="Genomic_DNA"/>
</dbReference>
<feature type="region of interest" description="Disordered" evidence="1">
    <location>
        <begin position="94"/>
        <end position="115"/>
    </location>
</feature>
<keyword evidence="4" id="KW-1185">Reference proteome</keyword>
<evidence type="ECO:0000256" key="2">
    <source>
        <dbReference type="SAM" id="SignalP"/>
    </source>
</evidence>
<evidence type="ECO:0000313" key="4">
    <source>
        <dbReference type="Proteomes" id="UP000318571"/>
    </source>
</evidence>
<organism evidence="3 4">
    <name type="scientific">Tigriopus californicus</name>
    <name type="common">Marine copepod</name>
    <dbReference type="NCBI Taxonomy" id="6832"/>
    <lineage>
        <taxon>Eukaryota</taxon>
        <taxon>Metazoa</taxon>
        <taxon>Ecdysozoa</taxon>
        <taxon>Arthropoda</taxon>
        <taxon>Crustacea</taxon>
        <taxon>Multicrustacea</taxon>
        <taxon>Hexanauplia</taxon>
        <taxon>Copepoda</taxon>
        <taxon>Harpacticoida</taxon>
        <taxon>Harpacticidae</taxon>
        <taxon>Tigriopus</taxon>
    </lineage>
</organism>
<feature type="chain" id="PRO_5021856594" evidence="2">
    <location>
        <begin position="22"/>
        <end position="133"/>
    </location>
</feature>
<evidence type="ECO:0000256" key="1">
    <source>
        <dbReference type="SAM" id="MobiDB-lite"/>
    </source>
</evidence>
<accession>A0A553P1A0</accession>
<gene>
    <name evidence="3" type="ORF">TCAL_03375</name>
</gene>
<dbReference type="Proteomes" id="UP000318571">
    <property type="component" value="Chromosome 7"/>
</dbReference>
<evidence type="ECO:0000313" key="3">
    <source>
        <dbReference type="EMBL" id="TRY71465.1"/>
    </source>
</evidence>
<proteinExistence type="predicted"/>
<reference evidence="3 4" key="1">
    <citation type="journal article" date="2018" name="Nat. Ecol. Evol.">
        <title>Genomic signatures of mitonuclear coevolution across populations of Tigriopus californicus.</title>
        <authorList>
            <person name="Barreto F.S."/>
            <person name="Watson E.T."/>
            <person name="Lima T.G."/>
            <person name="Willett C.S."/>
            <person name="Edmands S."/>
            <person name="Li W."/>
            <person name="Burton R.S."/>
        </authorList>
    </citation>
    <scope>NUCLEOTIDE SEQUENCE [LARGE SCALE GENOMIC DNA]</scope>
    <source>
        <strain evidence="3 4">San Diego</strain>
    </source>
</reference>
<sequence length="133" mass="14920">MRHLQVLIGLASLLVAYPSSASLRPLRGHGFPDHQATNRFKRSLEDRLNTDDLALLSAGSEGNFIGKRSANSNAPQSINLETLRVLTRRSAEPVAPYRGHSFRRNSSIRQRPIRTRSRFYRTRGNPNRVSPSG</sequence>
<keyword evidence="2" id="KW-0732">Signal</keyword>
<dbReference type="AlphaFoldDB" id="A0A553P1A0"/>